<dbReference type="Proteomes" id="UP000539985">
    <property type="component" value="Unassembled WGS sequence"/>
</dbReference>
<organism evidence="2 3">
    <name type="scientific">Pseudomonas gingeri</name>
    <dbReference type="NCBI Taxonomy" id="117681"/>
    <lineage>
        <taxon>Bacteria</taxon>
        <taxon>Pseudomonadati</taxon>
        <taxon>Pseudomonadota</taxon>
        <taxon>Gammaproteobacteria</taxon>
        <taxon>Pseudomonadales</taxon>
        <taxon>Pseudomonadaceae</taxon>
        <taxon>Pseudomonas</taxon>
    </lineage>
</organism>
<dbReference type="EMBL" id="JACAQB010000006">
    <property type="protein sequence ID" value="NWB96923.1"/>
    <property type="molecule type" value="Genomic_DNA"/>
</dbReference>
<evidence type="ECO:0000256" key="1">
    <source>
        <dbReference type="SAM" id="Phobius"/>
    </source>
</evidence>
<feature type="transmembrane region" description="Helical" evidence="1">
    <location>
        <begin position="111"/>
        <end position="128"/>
    </location>
</feature>
<name>A0A7Y7XBN2_9PSED</name>
<dbReference type="AlphaFoldDB" id="A0A7Y7XBN2"/>
<keyword evidence="1" id="KW-0472">Membrane</keyword>
<feature type="transmembrane region" description="Helical" evidence="1">
    <location>
        <begin position="88"/>
        <end position="105"/>
    </location>
</feature>
<protein>
    <submittedName>
        <fullName evidence="2">Uncharacterized protein</fullName>
    </submittedName>
</protein>
<proteinExistence type="predicted"/>
<keyword evidence="1" id="KW-1133">Transmembrane helix</keyword>
<evidence type="ECO:0000313" key="2">
    <source>
        <dbReference type="EMBL" id="NWB96923.1"/>
    </source>
</evidence>
<sequence>MRSLLFFSLILALLLIGLKVGLALMGIDALEGNPNLNQAQRVVDSISSSAWEFGRPLFQLLVVLALGEWFVSRLGLKVSSIGLGSINIQTFIAIAIVFTFCLTALGDLPGLPYMKDIVLIVIGFYFGTRSREQSDKDTVVGGDESGKPH</sequence>
<comment type="caution">
    <text evidence="2">The sequence shown here is derived from an EMBL/GenBank/DDBJ whole genome shotgun (WGS) entry which is preliminary data.</text>
</comment>
<dbReference type="RefSeq" id="WP_177102376.1">
    <property type="nucleotide sequence ID" value="NZ_JACAQB010000006.1"/>
</dbReference>
<gene>
    <name evidence="2" type="ORF">HX882_13555</name>
</gene>
<keyword evidence="1" id="KW-0812">Transmembrane</keyword>
<feature type="transmembrane region" description="Helical" evidence="1">
    <location>
        <begin position="57"/>
        <end position="76"/>
    </location>
</feature>
<reference evidence="2 3" key="1">
    <citation type="submission" date="2020-04" db="EMBL/GenBank/DDBJ databases">
        <title>Molecular characterization of pseudomonads from Agaricus bisporus reveal novel blotch 2 pathogens in Western Europe.</title>
        <authorList>
            <person name="Taparia T."/>
            <person name="Krijger M."/>
            <person name="Haynes E."/>
            <person name="Elpinstone J.G."/>
            <person name="Noble R."/>
            <person name="Van Der Wolf J."/>
        </authorList>
    </citation>
    <scope>NUCLEOTIDE SEQUENCE [LARGE SCALE GENOMIC DNA]</scope>
    <source>
        <strain evidence="2 3">H7001</strain>
    </source>
</reference>
<accession>A0A7Y7XBN2</accession>
<evidence type="ECO:0000313" key="3">
    <source>
        <dbReference type="Proteomes" id="UP000539985"/>
    </source>
</evidence>